<dbReference type="AlphaFoldDB" id="A0A875S0D0"/>
<dbReference type="KEGG" id="bnn:FOA43_000217"/>
<sequence>MQSPVSGQLSPIFDDQFSRDQLLRAVQSQKFWKYHVMRLNPLEFYITTNPDNRHKFMRRGPSYYIQVQLPDASDTKGKGKPVSHTAKGFRMVFSQQQWNSTAASPSFSVEKLPESQGGTYIAKGFFNEHEDGDKEIRNIEGKEQLQALNWQFDRISAPIEYYGDEVTVENGYKIGSDLKVCTLKQKKKNYFFKNKIDGVKLAKEGATYFIDEKQLRKDCWFNPVVAVYRPCKREMTSKIVKKVVTSSSKLSNLTSNSSVKLRRNAGSASPRSESDTDDGDDDFRMEYTTYNDENTRVKYYMCKDGIKDRHPEDDSPNDYKLGWITIYDKEGYFKQDTQRGSNWEVVLGMTFAYGVQSSLDRILRESSI</sequence>
<evidence type="ECO:0000256" key="1">
    <source>
        <dbReference type="SAM" id="MobiDB-lite"/>
    </source>
</evidence>
<reference evidence="2" key="1">
    <citation type="submission" date="2020-10" db="EMBL/GenBank/DDBJ databases">
        <authorList>
            <person name="Roach M.J.R."/>
        </authorList>
    </citation>
    <scope>NUCLEOTIDE SEQUENCE</scope>
    <source>
        <strain evidence="2">CBS 1945</strain>
    </source>
</reference>
<gene>
    <name evidence="2" type="ORF">FOA43_000217</name>
</gene>
<feature type="region of interest" description="Disordered" evidence="1">
    <location>
        <begin position="255"/>
        <end position="284"/>
    </location>
</feature>
<dbReference type="OrthoDB" id="4087488at2759"/>
<accession>A0A875S0D0</accession>
<dbReference type="EMBL" id="CP064812">
    <property type="protein sequence ID" value="QPG72914.1"/>
    <property type="molecule type" value="Genomic_DNA"/>
</dbReference>
<dbReference type="RefSeq" id="XP_038776479.1">
    <property type="nucleotide sequence ID" value="XM_038920551.1"/>
</dbReference>
<dbReference type="GeneID" id="62193618"/>
<name>A0A875S0D0_EENNA</name>
<keyword evidence="3" id="KW-1185">Reference proteome</keyword>
<organism evidence="2 3">
    <name type="scientific">Eeniella nana</name>
    <name type="common">Yeast</name>
    <name type="synonym">Brettanomyces nanus</name>
    <dbReference type="NCBI Taxonomy" id="13502"/>
    <lineage>
        <taxon>Eukaryota</taxon>
        <taxon>Fungi</taxon>
        <taxon>Dikarya</taxon>
        <taxon>Ascomycota</taxon>
        <taxon>Saccharomycotina</taxon>
        <taxon>Pichiomycetes</taxon>
        <taxon>Pichiales</taxon>
        <taxon>Pichiaceae</taxon>
        <taxon>Brettanomyces</taxon>
    </lineage>
</organism>
<dbReference type="Proteomes" id="UP000662931">
    <property type="component" value="Chromosome 1"/>
</dbReference>
<evidence type="ECO:0000313" key="2">
    <source>
        <dbReference type="EMBL" id="QPG72914.1"/>
    </source>
</evidence>
<proteinExistence type="predicted"/>
<evidence type="ECO:0000313" key="3">
    <source>
        <dbReference type="Proteomes" id="UP000662931"/>
    </source>
</evidence>
<protein>
    <submittedName>
        <fullName evidence="2">Uncharacterized protein</fullName>
    </submittedName>
</protein>